<dbReference type="EMBL" id="CP007453">
    <property type="protein sequence ID" value="AHM57750.1"/>
    <property type="molecule type" value="Genomic_DNA"/>
</dbReference>
<dbReference type="Proteomes" id="UP000019591">
    <property type="component" value="Plasmid EAL2_808p"/>
</dbReference>
<sequence length="195" mass="22631">MYDNSHLDHIKKFRKSMGYDLYREADKLIKPEYFRKPGGVHGTLHAKRVLLLAMLMSEADNLPKYERNILAICSAYHDIGREHDGHCTVHGIYSFNKAKKLGLLNDLNSYELRLVRYIIEGHCIDDKKAKSGFSDDESALRLYDYFCDCDSLDRVRLGTLYRLDESYLRTNTSKSLVGVAYGIYKDWDKVYAELI</sequence>
<dbReference type="OrthoDB" id="7069048at2"/>
<evidence type="ECO:0000313" key="2">
    <source>
        <dbReference type="EMBL" id="AHM57750.1"/>
    </source>
</evidence>
<dbReference type="GO" id="GO:0016787">
    <property type="term" value="F:hydrolase activity"/>
    <property type="evidence" value="ECO:0007669"/>
    <property type="project" value="UniProtKB-KW"/>
</dbReference>
<dbReference type="eggNOG" id="COG1418">
    <property type="taxonomic scope" value="Bacteria"/>
</dbReference>
<geneLocation type="plasmid" evidence="2 3">
    <name>EAL2_808p</name>
</geneLocation>
<dbReference type="RefSeq" id="WP_025436629.1">
    <property type="nucleotide sequence ID" value="NZ_CP007453.1"/>
</dbReference>
<dbReference type="PATRIC" id="fig|1286171.3.peg.2422"/>
<feature type="domain" description="HD" evidence="1">
    <location>
        <begin position="45"/>
        <end position="129"/>
    </location>
</feature>
<dbReference type="SUPFAM" id="SSF109604">
    <property type="entry name" value="HD-domain/PDEase-like"/>
    <property type="match status" value="1"/>
</dbReference>
<reference evidence="2 3" key="1">
    <citation type="journal article" date="2014" name="Genome Announc.">
        <title>Complete Genome Sequence of Amino Acid-Utilizing Eubacterium acidaminophilum al-2 (DSM 3953).</title>
        <authorList>
            <person name="Poehlein A."/>
            <person name="Andreesen J.R."/>
            <person name="Daniel R."/>
        </authorList>
    </citation>
    <scope>NUCLEOTIDE SEQUENCE [LARGE SCALE GENOMIC DNA]</scope>
    <source>
        <strain evidence="2 3">DSM 3953</strain>
        <plasmid evidence="3">Plasmid EAL2_808p</plasmid>
    </source>
</reference>
<keyword evidence="3" id="KW-1185">Reference proteome</keyword>
<protein>
    <submittedName>
        <fullName evidence="2">Metal dependent phosphohydrolase</fullName>
    </submittedName>
</protein>
<organism evidence="2 3">
    <name type="scientific">Peptoclostridium acidaminophilum DSM 3953</name>
    <dbReference type="NCBI Taxonomy" id="1286171"/>
    <lineage>
        <taxon>Bacteria</taxon>
        <taxon>Bacillati</taxon>
        <taxon>Bacillota</taxon>
        <taxon>Clostridia</taxon>
        <taxon>Peptostreptococcales</taxon>
        <taxon>Peptoclostridiaceae</taxon>
        <taxon>Peptoclostridium</taxon>
    </lineage>
</organism>
<keyword evidence="2" id="KW-0614">Plasmid</keyword>
<dbReference type="AlphaFoldDB" id="W8TA32"/>
<dbReference type="CDD" id="cd00077">
    <property type="entry name" value="HDc"/>
    <property type="match status" value="1"/>
</dbReference>
<name>W8TA32_PEPAC</name>
<dbReference type="HOGENOM" id="CLU_1394491_0_0_9"/>
<evidence type="ECO:0000313" key="3">
    <source>
        <dbReference type="Proteomes" id="UP000019591"/>
    </source>
</evidence>
<evidence type="ECO:0000259" key="1">
    <source>
        <dbReference type="Pfam" id="PF01966"/>
    </source>
</evidence>
<dbReference type="Gene3D" id="1.10.3210.10">
    <property type="entry name" value="Hypothetical protein af1432"/>
    <property type="match status" value="1"/>
</dbReference>
<dbReference type="InterPro" id="IPR003607">
    <property type="entry name" value="HD/PDEase_dom"/>
</dbReference>
<proteinExistence type="predicted"/>
<accession>W8TA32</accession>
<dbReference type="KEGG" id="eac:EAL2_808p02450"/>
<dbReference type="InterPro" id="IPR006674">
    <property type="entry name" value="HD_domain"/>
</dbReference>
<dbReference type="Pfam" id="PF01966">
    <property type="entry name" value="HD"/>
    <property type="match status" value="1"/>
</dbReference>
<gene>
    <name evidence="2" type="ORF">EAL2_808p02450</name>
</gene>
<keyword evidence="2" id="KW-0378">Hydrolase</keyword>